<gene>
    <name evidence="3" type="ORF">O181_058562</name>
</gene>
<dbReference type="InterPro" id="IPR050704">
    <property type="entry name" value="Peptidase_C85-like"/>
</dbReference>
<feature type="compositionally biased region" description="Basic and acidic residues" evidence="1">
    <location>
        <begin position="53"/>
        <end position="62"/>
    </location>
</feature>
<dbReference type="PANTHER" id="PTHR12419:SF10">
    <property type="entry name" value="DEUBIQUITINASE OTUD6B"/>
    <property type="match status" value="1"/>
</dbReference>
<feature type="compositionally biased region" description="Basic residues" evidence="1">
    <location>
        <begin position="39"/>
        <end position="52"/>
    </location>
</feature>
<protein>
    <recommendedName>
        <fullName evidence="2">OTU domain-containing protein</fullName>
    </recommendedName>
</protein>
<evidence type="ECO:0000259" key="2">
    <source>
        <dbReference type="PROSITE" id="PS50802"/>
    </source>
</evidence>
<comment type="caution">
    <text evidence="3">The sequence shown here is derived from an EMBL/GenBank/DDBJ whole genome shotgun (WGS) entry which is preliminary data.</text>
</comment>
<dbReference type="EMBL" id="AVOT02026913">
    <property type="protein sequence ID" value="MBW0518847.1"/>
    <property type="molecule type" value="Genomic_DNA"/>
</dbReference>
<dbReference type="OrthoDB" id="415023at2759"/>
<dbReference type="CDD" id="cd22748">
    <property type="entry name" value="OTU_OTUD6-like"/>
    <property type="match status" value="1"/>
</dbReference>
<feature type="compositionally biased region" description="Polar residues" evidence="1">
    <location>
        <begin position="1"/>
        <end position="12"/>
    </location>
</feature>
<dbReference type="SUPFAM" id="SSF54001">
    <property type="entry name" value="Cysteine proteinases"/>
    <property type="match status" value="1"/>
</dbReference>
<feature type="compositionally biased region" description="Basic residues" evidence="1">
    <location>
        <begin position="129"/>
        <end position="141"/>
    </location>
</feature>
<dbReference type="AlphaFoldDB" id="A0A9Q3HWJ4"/>
<organism evidence="3 4">
    <name type="scientific">Austropuccinia psidii MF-1</name>
    <dbReference type="NCBI Taxonomy" id="1389203"/>
    <lineage>
        <taxon>Eukaryota</taxon>
        <taxon>Fungi</taxon>
        <taxon>Dikarya</taxon>
        <taxon>Basidiomycota</taxon>
        <taxon>Pucciniomycotina</taxon>
        <taxon>Pucciniomycetes</taxon>
        <taxon>Pucciniales</taxon>
        <taxon>Sphaerophragmiaceae</taxon>
        <taxon>Austropuccinia</taxon>
    </lineage>
</organism>
<feature type="compositionally biased region" description="Polar residues" evidence="1">
    <location>
        <begin position="106"/>
        <end position="127"/>
    </location>
</feature>
<dbReference type="GO" id="GO:0016579">
    <property type="term" value="P:protein deubiquitination"/>
    <property type="evidence" value="ECO:0007669"/>
    <property type="project" value="TreeGrafter"/>
</dbReference>
<evidence type="ECO:0000256" key="1">
    <source>
        <dbReference type="SAM" id="MobiDB-lite"/>
    </source>
</evidence>
<proteinExistence type="predicted"/>
<dbReference type="InterPro" id="IPR003323">
    <property type="entry name" value="OTU_dom"/>
</dbReference>
<accession>A0A9Q3HWJ4</accession>
<keyword evidence="4" id="KW-1185">Reference proteome</keyword>
<name>A0A9Q3HWJ4_9BASI</name>
<feature type="region of interest" description="Disordered" evidence="1">
    <location>
        <begin position="106"/>
        <end position="150"/>
    </location>
</feature>
<dbReference type="Pfam" id="PF02338">
    <property type="entry name" value="OTU"/>
    <property type="match status" value="1"/>
</dbReference>
<dbReference type="PANTHER" id="PTHR12419">
    <property type="entry name" value="OTU DOMAIN CONTAINING PROTEIN"/>
    <property type="match status" value="1"/>
</dbReference>
<evidence type="ECO:0000313" key="4">
    <source>
        <dbReference type="Proteomes" id="UP000765509"/>
    </source>
</evidence>
<sequence>MAINPSQDQPIISSDRDSPITFNSPSNQAHLNELLSRPKPPKKKTSNHRKKMNKTDQNNKKIDTKALESFHSDAEIDDDDLIEQILEKTNQIDLVDQSEQAINQSNSDKFIHSDNNVNHSSRSSTMQIPKKKNRQKERLARRQATQDQSRQVAQLELSHQGPLVDQRKIESDELSKACRKLGLEIVEITPDGHCLFSAIADQLNLHSYPNGPYTYQTCRTLASDYIRQRRDEFIPYLTDDDNSCQEGLMTANEFEKHCDRLRDTASWGGEPEILALSKCLKFPIHIIQAFQPVLKISHDEFFNHRKGKALMISYHKKSYGLGEHYNSLRPIQK</sequence>
<feature type="region of interest" description="Disordered" evidence="1">
    <location>
        <begin position="1"/>
        <end position="62"/>
    </location>
</feature>
<dbReference type="Gene3D" id="3.90.70.80">
    <property type="match status" value="1"/>
</dbReference>
<dbReference type="Proteomes" id="UP000765509">
    <property type="component" value="Unassembled WGS sequence"/>
</dbReference>
<evidence type="ECO:0000313" key="3">
    <source>
        <dbReference type="EMBL" id="MBW0518847.1"/>
    </source>
</evidence>
<reference evidence="3" key="1">
    <citation type="submission" date="2021-03" db="EMBL/GenBank/DDBJ databases">
        <title>Draft genome sequence of rust myrtle Austropuccinia psidii MF-1, a brazilian biotype.</title>
        <authorList>
            <person name="Quecine M.C."/>
            <person name="Pachon D.M.R."/>
            <person name="Bonatelli M.L."/>
            <person name="Correr F.H."/>
            <person name="Franceschini L.M."/>
            <person name="Leite T.F."/>
            <person name="Margarido G.R.A."/>
            <person name="Almeida C.A."/>
            <person name="Ferrarezi J.A."/>
            <person name="Labate C.A."/>
        </authorList>
    </citation>
    <scope>NUCLEOTIDE SEQUENCE</scope>
    <source>
        <strain evidence="3">MF-1</strain>
    </source>
</reference>
<feature type="domain" description="OTU" evidence="2">
    <location>
        <begin position="183"/>
        <end position="331"/>
    </location>
</feature>
<dbReference type="GO" id="GO:0004843">
    <property type="term" value="F:cysteine-type deubiquitinase activity"/>
    <property type="evidence" value="ECO:0007669"/>
    <property type="project" value="TreeGrafter"/>
</dbReference>
<feature type="compositionally biased region" description="Polar residues" evidence="1">
    <location>
        <begin position="20"/>
        <end position="30"/>
    </location>
</feature>
<dbReference type="PROSITE" id="PS50802">
    <property type="entry name" value="OTU"/>
    <property type="match status" value="1"/>
</dbReference>
<dbReference type="InterPro" id="IPR038765">
    <property type="entry name" value="Papain-like_cys_pep_sf"/>
</dbReference>